<dbReference type="Gene3D" id="3.30.240.20">
    <property type="entry name" value="bsu07140 like domains"/>
    <property type="match status" value="1"/>
</dbReference>
<keyword evidence="4 7" id="KW-0812">Transmembrane</keyword>
<keyword evidence="6 7" id="KW-0472">Membrane</keyword>
<keyword evidence="5 7" id="KW-1133">Transmembrane helix</keyword>
<gene>
    <name evidence="9" type="ORF">ATO8_18969</name>
</gene>
<dbReference type="InterPro" id="IPR007353">
    <property type="entry name" value="DUF421"/>
</dbReference>
<dbReference type="AlphaFoldDB" id="W4HG54"/>
<dbReference type="RefSeq" id="WP_043846853.1">
    <property type="nucleotide sequence ID" value="NZ_AQQW01000016.1"/>
</dbReference>
<evidence type="ECO:0000256" key="6">
    <source>
        <dbReference type="ARBA" id="ARBA00023136"/>
    </source>
</evidence>
<accession>W4HG54</accession>
<dbReference type="PANTHER" id="PTHR34582:SF6">
    <property type="entry name" value="UPF0702 TRANSMEMBRANE PROTEIN YCAP"/>
    <property type="match status" value="1"/>
</dbReference>
<proteinExistence type="inferred from homology"/>
<evidence type="ECO:0000256" key="1">
    <source>
        <dbReference type="ARBA" id="ARBA00004651"/>
    </source>
</evidence>
<evidence type="ECO:0000313" key="9">
    <source>
        <dbReference type="EMBL" id="ETW11131.1"/>
    </source>
</evidence>
<feature type="domain" description="YetF C-terminal" evidence="8">
    <location>
        <begin position="84"/>
        <end position="153"/>
    </location>
</feature>
<dbReference type="Pfam" id="PF04239">
    <property type="entry name" value="DUF421"/>
    <property type="match status" value="1"/>
</dbReference>
<evidence type="ECO:0000256" key="3">
    <source>
        <dbReference type="ARBA" id="ARBA00022475"/>
    </source>
</evidence>
<dbReference type="PANTHER" id="PTHR34582">
    <property type="entry name" value="UPF0702 TRANSMEMBRANE PROTEIN YCAP"/>
    <property type="match status" value="1"/>
</dbReference>
<comment type="caution">
    <text evidence="9">The sequence shown here is derived from an EMBL/GenBank/DDBJ whole genome shotgun (WGS) entry which is preliminary data.</text>
</comment>
<keyword evidence="10" id="KW-1185">Reference proteome</keyword>
<evidence type="ECO:0000256" key="7">
    <source>
        <dbReference type="SAM" id="Phobius"/>
    </source>
</evidence>
<sequence>MTWADAFDIFIRIAILMAVIIAFSRVFGLRSFSKLSGFDFAVTVALGSVLANGITALDKSLWVPILAIAALFMWQMVVAPIRTRWTWFENTLDNRPLVVVENGEILEANLHQADMTRADLWAKLRDANVGGLAQVQAAVVETTGVFTVLHGHDRISPELLEDVRR</sequence>
<evidence type="ECO:0000259" key="8">
    <source>
        <dbReference type="Pfam" id="PF04239"/>
    </source>
</evidence>
<organism evidence="9 10">
    <name type="scientific">Roseivivax marinus</name>
    <dbReference type="NCBI Taxonomy" id="1379903"/>
    <lineage>
        <taxon>Bacteria</taxon>
        <taxon>Pseudomonadati</taxon>
        <taxon>Pseudomonadota</taxon>
        <taxon>Alphaproteobacteria</taxon>
        <taxon>Rhodobacterales</taxon>
        <taxon>Roseobacteraceae</taxon>
        <taxon>Roseivivax</taxon>
    </lineage>
</organism>
<dbReference type="EMBL" id="AQQW01000016">
    <property type="protein sequence ID" value="ETW11131.1"/>
    <property type="molecule type" value="Genomic_DNA"/>
</dbReference>
<dbReference type="eggNOG" id="COG2323">
    <property type="taxonomic scope" value="Bacteria"/>
</dbReference>
<comment type="similarity">
    <text evidence="2">Belongs to the UPF0702 family.</text>
</comment>
<dbReference type="GO" id="GO:0005886">
    <property type="term" value="C:plasma membrane"/>
    <property type="evidence" value="ECO:0007669"/>
    <property type="project" value="UniProtKB-SubCell"/>
</dbReference>
<evidence type="ECO:0000256" key="4">
    <source>
        <dbReference type="ARBA" id="ARBA00022692"/>
    </source>
</evidence>
<keyword evidence="3" id="KW-1003">Cell membrane</keyword>
<name>W4HG54_9RHOB</name>
<comment type="subcellular location">
    <subcellularLocation>
        <location evidence="1">Cell membrane</location>
        <topology evidence="1">Multi-pass membrane protein</topology>
    </subcellularLocation>
</comment>
<dbReference type="STRING" id="1379903.ATO8_18969"/>
<evidence type="ECO:0000256" key="5">
    <source>
        <dbReference type="ARBA" id="ARBA00022989"/>
    </source>
</evidence>
<evidence type="ECO:0000313" key="10">
    <source>
        <dbReference type="Proteomes" id="UP000019063"/>
    </source>
</evidence>
<feature type="transmembrane region" description="Helical" evidence="7">
    <location>
        <begin position="61"/>
        <end position="81"/>
    </location>
</feature>
<dbReference type="Proteomes" id="UP000019063">
    <property type="component" value="Unassembled WGS sequence"/>
</dbReference>
<feature type="transmembrane region" description="Helical" evidence="7">
    <location>
        <begin position="6"/>
        <end position="23"/>
    </location>
</feature>
<dbReference type="InterPro" id="IPR023090">
    <property type="entry name" value="UPF0702_alpha/beta_dom_sf"/>
</dbReference>
<feature type="transmembrane region" description="Helical" evidence="7">
    <location>
        <begin position="35"/>
        <end position="55"/>
    </location>
</feature>
<protein>
    <recommendedName>
        <fullName evidence="8">YetF C-terminal domain-containing protein</fullName>
    </recommendedName>
</protein>
<reference evidence="9 10" key="1">
    <citation type="journal article" date="2014" name="Antonie Van Leeuwenhoek">
        <title>Roseivivax atlanticus sp. nov., isolated from surface seawater of the Atlantic Ocean.</title>
        <authorList>
            <person name="Li G."/>
            <person name="Lai Q."/>
            <person name="Liu X."/>
            <person name="Sun F."/>
            <person name="Shao Z."/>
        </authorList>
    </citation>
    <scope>NUCLEOTIDE SEQUENCE [LARGE SCALE GENOMIC DNA]</scope>
    <source>
        <strain evidence="9 10">22II-s10s</strain>
    </source>
</reference>
<evidence type="ECO:0000256" key="2">
    <source>
        <dbReference type="ARBA" id="ARBA00006448"/>
    </source>
</evidence>